<dbReference type="RefSeq" id="WP_152586580.1">
    <property type="nucleotide sequence ID" value="NZ_CP045423.1"/>
</dbReference>
<keyword evidence="2" id="KW-1185">Reference proteome</keyword>
<dbReference type="AlphaFoldDB" id="A0A5P9K3S7"/>
<protein>
    <submittedName>
        <fullName evidence="1">Uncharacterized protein</fullName>
    </submittedName>
</protein>
<dbReference type="KEGG" id="mico:GDR74_12340"/>
<reference evidence="1 2" key="1">
    <citation type="submission" date="2019-10" db="EMBL/GenBank/DDBJ databases">
        <title>Isolation, Identification of Microvirga thermotolerans HR1, a novel thermophilic bacterium and Comparative Genomics of the genus Microvirga.</title>
        <authorList>
            <person name="Li J."/>
            <person name="Zhang W."/>
            <person name="Lin M."/>
            <person name="Wang J."/>
        </authorList>
    </citation>
    <scope>NUCLEOTIDE SEQUENCE [LARGE SCALE GENOMIC DNA]</scope>
    <source>
        <strain evidence="1 2">HR1</strain>
    </source>
</reference>
<sequence length="65" mass="7043">MPLKGLIKEIGEQRSLTFAGEAPKQKVFYGEIEQHLGSFDEALIALVGACLMTLGQGQVSDPRPQ</sequence>
<accession>A0A5P9K3S7</accession>
<name>A0A5P9K3S7_9HYPH</name>
<gene>
    <name evidence="1" type="ORF">GDR74_12340</name>
</gene>
<evidence type="ECO:0000313" key="1">
    <source>
        <dbReference type="EMBL" id="QFU16944.1"/>
    </source>
</evidence>
<proteinExistence type="predicted"/>
<evidence type="ECO:0000313" key="2">
    <source>
        <dbReference type="Proteomes" id="UP000325614"/>
    </source>
</evidence>
<dbReference type="Proteomes" id="UP000325614">
    <property type="component" value="Chromosome"/>
</dbReference>
<dbReference type="EMBL" id="CP045423">
    <property type="protein sequence ID" value="QFU16944.1"/>
    <property type="molecule type" value="Genomic_DNA"/>
</dbReference>
<organism evidence="1 2">
    <name type="scientific">Microvirga thermotolerans</name>
    <dbReference type="NCBI Taxonomy" id="2651334"/>
    <lineage>
        <taxon>Bacteria</taxon>
        <taxon>Pseudomonadati</taxon>
        <taxon>Pseudomonadota</taxon>
        <taxon>Alphaproteobacteria</taxon>
        <taxon>Hyphomicrobiales</taxon>
        <taxon>Methylobacteriaceae</taxon>
        <taxon>Microvirga</taxon>
    </lineage>
</organism>